<feature type="domain" description="Helicase-associated" evidence="2">
    <location>
        <begin position="366"/>
        <end position="424"/>
    </location>
</feature>
<gene>
    <name evidence="3" type="ORF">RM877_37620</name>
</gene>
<dbReference type="Pfam" id="PF03457">
    <property type="entry name" value="HA"/>
    <property type="match status" value="4"/>
</dbReference>
<feature type="domain" description="Helicase-associated" evidence="2">
    <location>
        <begin position="510"/>
        <end position="573"/>
    </location>
</feature>
<reference evidence="4" key="1">
    <citation type="submission" date="2023-07" db="EMBL/GenBank/DDBJ databases">
        <title>30 novel species of actinomycetes from the DSMZ collection.</title>
        <authorList>
            <person name="Nouioui I."/>
        </authorList>
    </citation>
    <scope>NUCLEOTIDE SEQUENCE [LARGE SCALE GENOMIC DNA]</scope>
    <source>
        <strain evidence="4">DSM 41981</strain>
    </source>
</reference>
<feature type="region of interest" description="Disordered" evidence="1">
    <location>
        <begin position="321"/>
        <end position="361"/>
    </location>
</feature>
<feature type="region of interest" description="Disordered" evidence="1">
    <location>
        <begin position="648"/>
        <end position="712"/>
    </location>
</feature>
<accession>A0ABD5F1I4</accession>
<feature type="domain" description="Helicase-associated" evidence="2">
    <location>
        <begin position="864"/>
        <end position="908"/>
    </location>
</feature>
<dbReference type="AlphaFoldDB" id="A0ABD5F1I4"/>
<organism evidence="3 4">
    <name type="scientific">Streptomyces doudnae</name>
    <dbReference type="NCBI Taxonomy" id="3075536"/>
    <lineage>
        <taxon>Bacteria</taxon>
        <taxon>Bacillati</taxon>
        <taxon>Actinomycetota</taxon>
        <taxon>Actinomycetes</taxon>
        <taxon>Kitasatosporales</taxon>
        <taxon>Streptomycetaceae</taxon>
        <taxon>Streptomyces</taxon>
    </lineage>
</organism>
<dbReference type="RefSeq" id="WP_093835696.1">
    <property type="nucleotide sequence ID" value="NZ_JAVRES010000044.1"/>
</dbReference>
<comment type="caution">
    <text evidence="3">The sequence shown here is derived from an EMBL/GenBank/DDBJ whole genome shotgun (WGS) entry which is preliminary data.</text>
</comment>
<feature type="compositionally biased region" description="Basic and acidic residues" evidence="1">
    <location>
        <begin position="691"/>
        <end position="712"/>
    </location>
</feature>
<feature type="domain" description="Helicase-associated" evidence="2">
    <location>
        <begin position="715"/>
        <end position="764"/>
    </location>
</feature>
<evidence type="ECO:0000313" key="4">
    <source>
        <dbReference type="Proteomes" id="UP001183535"/>
    </source>
</evidence>
<sequence>MSGGAAGRIAALNGELTLSFLTRIAARYHLGIRDVLAAVTEAGGLQNLTGMLYPDSEIHLNAQARDRVAALCHVPQHVLEQALPAWTREEPSGKYGTGPVGRLLRGEEVVAAWGPACPACTAARTGREAPARRYLAPEQRVCARHRYWLLYLPHTGGLAVPLGRCPEVIEAQRQHARLLHRSPIGAQAFEVARAVTNSWWEQPWPRQERAWPARLDATRPDGADPGWWKVAARDLISYPEAVTVARVLANPRWQQHTLAQTRVHLPYRLGEITALLAELADRLGRPWLAHRLADVTHGPLFAWAHSCVLIHADPTPAAQQKLWKVHSSHRPRPLSDLLPPPESRTDSGQPEPRPVKRLRGHSLQAERAFERSLAHARAYHQQFGHLAVPKEDSFGDYPLGAWLSNLRTRHTRVPAHQAAALNALYPWWNAPWSTLWQRTWHQARDHMEANGPLEPARGFPTTSYSLGEWLYLQCTRYPSLHPEQQRLLTHIGIDPAAAAAAHPRRRSYAERFQVGLAHARTFADVHGNLAVVAHAAMHDSYPLGQWLGNQRRGRRSDRRPLPADRAQALADIDPWWNPPWGLSWQRHYYRARDAAVGNLLQAENGFSDLADSGAADWLWRQSATYDELSEEQRQLLTDIGITAEVARSAREHARTAPPRPAAAPAPQTDKPSPAGKDADPAAPTHRHRTRRAAEPKRPREPRSRLGHRPDLRPGFETALAHARAYAAEHGHLAAPRDTRHDGYPLGMWLFSQRNRAKQRARDGLPPSPHLTELAAIDPWWNPPWNSEWQRNYYRARDHTEAGEPFDPAARVPAPSTVLGSWIARACLQYDQLHPDQQHLLNAIGITAQTADQWPPSPRPRPHAEALTHARTWAGEHGHLCPPIKTVQDGFPLGEWLNRQRELAKKRSSPSPTQRALAVIDPWWNPPWPILWQRTYHQAQADPRHPAARHWVQSQRRGWLLLHPGQQHLLTTAGLVNV</sequence>
<name>A0ABD5F1I4_9ACTN</name>
<keyword evidence="4" id="KW-1185">Reference proteome</keyword>
<dbReference type="InterPro" id="IPR005114">
    <property type="entry name" value="Helicase_assoc"/>
</dbReference>
<evidence type="ECO:0000313" key="3">
    <source>
        <dbReference type="EMBL" id="MDT0440370.1"/>
    </source>
</evidence>
<protein>
    <submittedName>
        <fullName evidence="3">Helicase associated domain-containing protein</fullName>
    </submittedName>
</protein>
<evidence type="ECO:0000256" key="1">
    <source>
        <dbReference type="SAM" id="MobiDB-lite"/>
    </source>
</evidence>
<evidence type="ECO:0000259" key="2">
    <source>
        <dbReference type="Pfam" id="PF03457"/>
    </source>
</evidence>
<feature type="compositionally biased region" description="Basic residues" evidence="1">
    <location>
        <begin position="323"/>
        <end position="332"/>
    </location>
</feature>
<dbReference type="EMBL" id="JAVRES010000044">
    <property type="protein sequence ID" value="MDT0440370.1"/>
    <property type="molecule type" value="Genomic_DNA"/>
</dbReference>
<dbReference type="Proteomes" id="UP001183535">
    <property type="component" value="Unassembled WGS sequence"/>
</dbReference>
<dbReference type="PANTHER" id="PTHR33418">
    <property type="entry name" value="HELICASE-ASSOCIATED"/>
    <property type="match status" value="1"/>
</dbReference>
<dbReference type="PANTHER" id="PTHR33418:SF1">
    <property type="entry name" value="HELICASE-ASSOCIATED DOMAIN-CONTAINING PROTEIN"/>
    <property type="match status" value="1"/>
</dbReference>
<proteinExistence type="predicted"/>